<dbReference type="SUPFAM" id="SSF56436">
    <property type="entry name" value="C-type lectin-like"/>
    <property type="match status" value="1"/>
</dbReference>
<gene>
    <name evidence="4" type="ORF">AB6A40_006335</name>
</gene>
<dbReference type="InterPro" id="IPR001304">
    <property type="entry name" value="C-type_lectin-like"/>
</dbReference>
<sequence length="193" mass="21998">MLFGLLVLLPFVRSQLADISYAYYVPGRPSCSCLTVEQRCQEVDNRLTSKLSKLQSKVETLERMLTEFQDSVTYDWNRTDSGSLYKFYSTRKSWNAAQAQCQAFGAQLPIIDSDEKNNYIQNLRQSSLDEGSDEMIWIGLRIKASMKNGAKTYENFVGDDVEKGCVAMKANGKWALKNCDEKKPFICQRVAVR</sequence>
<comment type="caution">
    <text evidence="4">The sequence shown here is derived from an EMBL/GenBank/DDBJ whole genome shotgun (WGS) entry which is preliminary data.</text>
</comment>
<evidence type="ECO:0000256" key="1">
    <source>
        <dbReference type="SAM" id="Coils"/>
    </source>
</evidence>
<dbReference type="SMART" id="SM00034">
    <property type="entry name" value="CLECT"/>
    <property type="match status" value="1"/>
</dbReference>
<dbReference type="PROSITE" id="PS50041">
    <property type="entry name" value="C_TYPE_LECTIN_2"/>
    <property type="match status" value="1"/>
</dbReference>
<evidence type="ECO:0000313" key="5">
    <source>
        <dbReference type="Proteomes" id="UP001608902"/>
    </source>
</evidence>
<protein>
    <recommendedName>
        <fullName evidence="3">C-type lectin domain-containing protein</fullName>
    </recommendedName>
</protein>
<feature type="domain" description="C-type lectin" evidence="3">
    <location>
        <begin position="80"/>
        <end position="188"/>
    </location>
</feature>
<feature type="coiled-coil region" evidence="1">
    <location>
        <begin position="44"/>
        <end position="71"/>
    </location>
</feature>
<reference evidence="4 5" key="1">
    <citation type="submission" date="2024-08" db="EMBL/GenBank/DDBJ databases">
        <title>Gnathostoma spinigerum genome.</title>
        <authorList>
            <person name="Gonzalez-Bertolin B."/>
            <person name="Monzon S."/>
            <person name="Zaballos A."/>
            <person name="Jimenez P."/>
            <person name="Dekumyoy P."/>
            <person name="Varona S."/>
            <person name="Cuesta I."/>
            <person name="Sumanam S."/>
            <person name="Adisakwattana P."/>
            <person name="Gasser R.B."/>
            <person name="Hernandez-Gonzalez A."/>
            <person name="Young N.D."/>
            <person name="Perteguer M.J."/>
        </authorList>
    </citation>
    <scope>NUCLEOTIDE SEQUENCE [LARGE SCALE GENOMIC DNA]</scope>
    <source>
        <strain evidence="4">AL3</strain>
        <tissue evidence="4">Liver</tissue>
    </source>
</reference>
<evidence type="ECO:0000313" key="4">
    <source>
        <dbReference type="EMBL" id="MFH4979626.1"/>
    </source>
</evidence>
<keyword evidence="2" id="KW-0732">Signal</keyword>
<feature type="chain" id="PRO_5044867819" description="C-type lectin domain-containing protein" evidence="2">
    <location>
        <begin position="18"/>
        <end position="193"/>
    </location>
</feature>
<dbReference type="AlphaFoldDB" id="A0ABD6EIR3"/>
<feature type="signal peptide" evidence="2">
    <location>
        <begin position="1"/>
        <end position="17"/>
    </location>
</feature>
<dbReference type="InterPro" id="IPR016187">
    <property type="entry name" value="CTDL_fold"/>
</dbReference>
<proteinExistence type="predicted"/>
<evidence type="ECO:0000259" key="3">
    <source>
        <dbReference type="PROSITE" id="PS50041"/>
    </source>
</evidence>
<dbReference type="EMBL" id="JBGFUD010004430">
    <property type="protein sequence ID" value="MFH4979626.1"/>
    <property type="molecule type" value="Genomic_DNA"/>
</dbReference>
<evidence type="ECO:0000256" key="2">
    <source>
        <dbReference type="SAM" id="SignalP"/>
    </source>
</evidence>
<dbReference type="Proteomes" id="UP001608902">
    <property type="component" value="Unassembled WGS sequence"/>
</dbReference>
<name>A0ABD6EIR3_9BILA</name>
<keyword evidence="5" id="KW-1185">Reference proteome</keyword>
<dbReference type="PANTHER" id="PTHR22803">
    <property type="entry name" value="MANNOSE, PHOSPHOLIPASE, LECTIN RECEPTOR RELATED"/>
    <property type="match status" value="1"/>
</dbReference>
<keyword evidence="1" id="KW-0175">Coiled coil</keyword>
<dbReference type="InterPro" id="IPR050111">
    <property type="entry name" value="C-type_lectin/snaclec_domain"/>
</dbReference>
<dbReference type="Pfam" id="PF00059">
    <property type="entry name" value="Lectin_C"/>
    <property type="match status" value="1"/>
</dbReference>
<organism evidence="4 5">
    <name type="scientific">Gnathostoma spinigerum</name>
    <dbReference type="NCBI Taxonomy" id="75299"/>
    <lineage>
        <taxon>Eukaryota</taxon>
        <taxon>Metazoa</taxon>
        <taxon>Ecdysozoa</taxon>
        <taxon>Nematoda</taxon>
        <taxon>Chromadorea</taxon>
        <taxon>Rhabditida</taxon>
        <taxon>Spirurina</taxon>
        <taxon>Gnathostomatomorpha</taxon>
        <taxon>Gnathostomatoidea</taxon>
        <taxon>Gnathostomatidae</taxon>
        <taxon>Gnathostoma</taxon>
    </lineage>
</organism>
<dbReference type="CDD" id="cd00037">
    <property type="entry name" value="CLECT"/>
    <property type="match status" value="1"/>
</dbReference>
<accession>A0ABD6EIR3</accession>
<dbReference type="Gene3D" id="3.10.100.10">
    <property type="entry name" value="Mannose-Binding Protein A, subunit A"/>
    <property type="match status" value="1"/>
</dbReference>
<dbReference type="InterPro" id="IPR016186">
    <property type="entry name" value="C-type_lectin-like/link_sf"/>
</dbReference>